<keyword evidence="2" id="KW-1185">Reference proteome</keyword>
<organism evidence="1 2">
    <name type="scientific">Allacma fusca</name>
    <dbReference type="NCBI Taxonomy" id="39272"/>
    <lineage>
        <taxon>Eukaryota</taxon>
        <taxon>Metazoa</taxon>
        <taxon>Ecdysozoa</taxon>
        <taxon>Arthropoda</taxon>
        <taxon>Hexapoda</taxon>
        <taxon>Collembola</taxon>
        <taxon>Symphypleona</taxon>
        <taxon>Sminthuridae</taxon>
        <taxon>Allacma</taxon>
    </lineage>
</organism>
<dbReference type="AlphaFoldDB" id="A0A8J2L2T8"/>
<evidence type="ECO:0000313" key="2">
    <source>
        <dbReference type="Proteomes" id="UP000708208"/>
    </source>
</evidence>
<reference evidence="1" key="1">
    <citation type="submission" date="2021-06" db="EMBL/GenBank/DDBJ databases">
        <authorList>
            <person name="Hodson N. C."/>
            <person name="Mongue J. A."/>
            <person name="Jaron S. K."/>
        </authorList>
    </citation>
    <scope>NUCLEOTIDE SEQUENCE</scope>
</reference>
<sequence length="311" mass="34795">QKKETLLQDVKVSCTIKLSNFLDPAITDPQYYIWSGAKDAGPLTVPGNFSEVFSFSGDSKAYERLLDTLYENSPVPDLWCPSLMSDVPIELFVTHGNFLMRGHMTNGPRSIVHVEILEFNPIFGSPSSVFGGKQRIVDGKSLESIRSTISLGANSKSVRNIGRFSCIVEIVNCLSIPLRNQSIWYCNSENNNFLPLGILPLHRESFLGSDETIFEAIFSYEIMSTDLALVIALKVGSGCKSFAATFVPIPAITEKKELEELMNRNDWKTHDYKIYSNTSEGAQLISIRNIRVAIRMTEEKKPVLKVRIFAI</sequence>
<name>A0A8J2L2T8_9HEXA</name>
<protein>
    <submittedName>
        <fullName evidence="1">Uncharacterized protein</fullName>
    </submittedName>
</protein>
<dbReference type="Proteomes" id="UP000708208">
    <property type="component" value="Unassembled WGS sequence"/>
</dbReference>
<dbReference type="EMBL" id="CAJVCH010532566">
    <property type="protein sequence ID" value="CAG7824380.1"/>
    <property type="molecule type" value="Genomic_DNA"/>
</dbReference>
<proteinExistence type="predicted"/>
<feature type="non-terminal residue" evidence="1">
    <location>
        <position position="311"/>
    </location>
</feature>
<gene>
    <name evidence="1" type="ORF">AFUS01_LOCUS34539</name>
</gene>
<comment type="caution">
    <text evidence="1">The sequence shown here is derived from an EMBL/GenBank/DDBJ whole genome shotgun (WGS) entry which is preliminary data.</text>
</comment>
<accession>A0A8J2L2T8</accession>
<evidence type="ECO:0000313" key="1">
    <source>
        <dbReference type="EMBL" id="CAG7824380.1"/>
    </source>
</evidence>